<organism evidence="2">
    <name type="scientific">marine sediment metagenome</name>
    <dbReference type="NCBI Taxonomy" id="412755"/>
    <lineage>
        <taxon>unclassified sequences</taxon>
        <taxon>metagenomes</taxon>
        <taxon>ecological metagenomes</taxon>
    </lineage>
</organism>
<proteinExistence type="predicted"/>
<dbReference type="GO" id="GO:0042781">
    <property type="term" value="F:3'-tRNA processing endoribonuclease activity"/>
    <property type="evidence" value="ECO:0007669"/>
    <property type="project" value="TreeGrafter"/>
</dbReference>
<dbReference type="InterPro" id="IPR036866">
    <property type="entry name" value="RibonucZ/Hydroxyglut_hydro"/>
</dbReference>
<dbReference type="Pfam" id="PF12706">
    <property type="entry name" value="Lactamase_B_2"/>
    <property type="match status" value="1"/>
</dbReference>
<feature type="domain" description="Metallo-beta-lactamase" evidence="1">
    <location>
        <begin position="32"/>
        <end position="211"/>
    </location>
</feature>
<protein>
    <recommendedName>
        <fullName evidence="1">Metallo-beta-lactamase domain-containing protein</fullName>
    </recommendedName>
</protein>
<dbReference type="InterPro" id="IPR001279">
    <property type="entry name" value="Metallo-B-lactamas"/>
</dbReference>
<dbReference type="EMBL" id="LAZR01000760">
    <property type="protein sequence ID" value="KKN58493.1"/>
    <property type="molecule type" value="Genomic_DNA"/>
</dbReference>
<dbReference type="SUPFAM" id="SSF56281">
    <property type="entry name" value="Metallo-hydrolase/oxidoreductase"/>
    <property type="match status" value="1"/>
</dbReference>
<evidence type="ECO:0000313" key="2">
    <source>
        <dbReference type="EMBL" id="KKN58493.1"/>
    </source>
</evidence>
<dbReference type="PANTHER" id="PTHR46018">
    <property type="entry name" value="ZINC PHOSPHODIESTERASE ELAC PROTEIN 1"/>
    <property type="match status" value="1"/>
</dbReference>
<gene>
    <name evidence="2" type="ORF">LCGC14_0551670</name>
</gene>
<dbReference type="AlphaFoldDB" id="A0A0F9UY05"/>
<comment type="caution">
    <text evidence="2">The sequence shown here is derived from an EMBL/GenBank/DDBJ whole genome shotgun (WGS) entry which is preliminary data.</text>
</comment>
<sequence length="248" mass="28002">MRILFLGTNGWYATDIGNTTSTLIITENYYIVLDAGDGIYKLDQYIEDKKPIIILLSHLHLDHIIGLHSFAKFPFTQNLNLYGYSGTVNGIKKIIKHPYSSPITDLPLNLEIQDLQEGTHNIGFPITCKLLLHADPCLGYRMEIENKIITYCTDTGVCSNLFDLAIDADLLITECSYKQGQEDWKWPHLKPEEAAGVAVKSNVKKLILTHFDASIYKTIRERKKAEDEAKKIFKDTIAASDGLEIVIQ</sequence>
<dbReference type="CDD" id="cd16272">
    <property type="entry name" value="RNaseZ_MBL-fold"/>
    <property type="match status" value="1"/>
</dbReference>
<name>A0A0F9UY05_9ZZZZ</name>
<dbReference type="Gene3D" id="3.60.15.10">
    <property type="entry name" value="Ribonuclease Z/Hydroxyacylglutathione hydrolase-like"/>
    <property type="match status" value="1"/>
</dbReference>
<reference evidence="2" key="1">
    <citation type="journal article" date="2015" name="Nature">
        <title>Complex archaea that bridge the gap between prokaryotes and eukaryotes.</title>
        <authorList>
            <person name="Spang A."/>
            <person name="Saw J.H."/>
            <person name="Jorgensen S.L."/>
            <person name="Zaremba-Niedzwiedzka K."/>
            <person name="Martijn J."/>
            <person name="Lind A.E."/>
            <person name="van Eijk R."/>
            <person name="Schleper C."/>
            <person name="Guy L."/>
            <person name="Ettema T.J."/>
        </authorList>
    </citation>
    <scope>NUCLEOTIDE SEQUENCE</scope>
</reference>
<accession>A0A0F9UY05</accession>
<dbReference type="PANTHER" id="PTHR46018:SF4">
    <property type="entry name" value="METALLO-HYDROLASE YHFI-RELATED"/>
    <property type="match status" value="1"/>
</dbReference>
<evidence type="ECO:0000259" key="1">
    <source>
        <dbReference type="Pfam" id="PF12706"/>
    </source>
</evidence>